<comment type="catalytic activity">
    <reaction evidence="1">
        <text>D-fructose 6-phosphate + L-glutamine = D-glucosamine 6-phosphate + L-glutamate</text>
        <dbReference type="Rhea" id="RHEA:13237"/>
        <dbReference type="ChEBI" id="CHEBI:29985"/>
        <dbReference type="ChEBI" id="CHEBI:58359"/>
        <dbReference type="ChEBI" id="CHEBI:58725"/>
        <dbReference type="ChEBI" id="CHEBI:61527"/>
        <dbReference type="EC" id="2.6.1.16"/>
    </reaction>
</comment>
<dbReference type="SUPFAM" id="SSF56235">
    <property type="entry name" value="N-terminal nucleophile aminohydrolases (Ntn hydrolases)"/>
    <property type="match status" value="1"/>
</dbReference>
<keyword evidence="6" id="KW-0315">Glutamine amidotransferase</keyword>
<keyword evidence="5 8" id="KW-0808">Transferase</keyword>
<dbReference type="PANTHER" id="PTHR10937">
    <property type="entry name" value="GLUCOSAMINE--FRUCTOSE-6-PHOSPHATE AMINOTRANSFERASE, ISOMERIZING"/>
    <property type="match status" value="1"/>
</dbReference>
<feature type="non-terminal residue" evidence="8">
    <location>
        <position position="95"/>
    </location>
</feature>
<dbReference type="Gene3D" id="3.60.20.10">
    <property type="entry name" value="Glutamine Phosphoribosylpyrophosphate, subunit 1, domain 1"/>
    <property type="match status" value="1"/>
</dbReference>
<protein>
    <recommendedName>
        <fullName evidence="3">Glutamine--fructose-6-phosphate aminotransferase [isomerizing]</fullName>
        <ecNumber evidence="2">2.6.1.16</ecNumber>
    </recommendedName>
</protein>
<dbReference type="GO" id="GO:0006002">
    <property type="term" value="P:fructose 6-phosphate metabolic process"/>
    <property type="evidence" value="ECO:0007669"/>
    <property type="project" value="TreeGrafter"/>
</dbReference>
<name>A0A6N9UZX5_STRMI</name>
<reference evidence="8 9" key="1">
    <citation type="submission" date="2020-01" db="EMBL/GenBank/DDBJ databases">
        <title>Insect and environment-associated Actinomycetes.</title>
        <authorList>
            <person name="Currrie C."/>
            <person name="Chevrette M."/>
            <person name="Carlson C."/>
            <person name="Stubbendieck R."/>
            <person name="Wendt-Pienkowski E."/>
        </authorList>
    </citation>
    <scope>NUCLEOTIDE SEQUENCE [LARGE SCALE GENOMIC DNA]</scope>
    <source>
        <strain evidence="8 9">SID14438</strain>
    </source>
</reference>
<evidence type="ECO:0000313" key="8">
    <source>
        <dbReference type="EMBL" id="NEB66130.1"/>
    </source>
</evidence>
<evidence type="ECO:0000256" key="1">
    <source>
        <dbReference type="ARBA" id="ARBA00001031"/>
    </source>
</evidence>
<evidence type="ECO:0000256" key="3">
    <source>
        <dbReference type="ARBA" id="ARBA00016090"/>
    </source>
</evidence>
<proteinExistence type="predicted"/>
<evidence type="ECO:0000313" key="9">
    <source>
        <dbReference type="Proteomes" id="UP000471648"/>
    </source>
</evidence>
<dbReference type="InterPro" id="IPR029055">
    <property type="entry name" value="Ntn_hydrolases_N"/>
</dbReference>
<sequence>PHLDADSKVAVVHNGIFDNASDLRARLTADGVVFASETDTEVLAHLIGRSEADTLESKVREAVRQIEGTYGVAVLHADFPDRIVVARNGSPVVLG</sequence>
<gene>
    <name evidence="8" type="ORF">G3I39_03455</name>
</gene>
<dbReference type="PROSITE" id="PS51278">
    <property type="entry name" value="GATASE_TYPE_2"/>
    <property type="match status" value="1"/>
</dbReference>
<dbReference type="InterPro" id="IPR017932">
    <property type="entry name" value="GATase_2_dom"/>
</dbReference>
<dbReference type="Proteomes" id="UP000471648">
    <property type="component" value="Unassembled WGS sequence"/>
</dbReference>
<accession>A0A6N9UZX5</accession>
<dbReference type="GO" id="GO:0005829">
    <property type="term" value="C:cytosol"/>
    <property type="evidence" value="ECO:0007669"/>
    <property type="project" value="TreeGrafter"/>
</dbReference>
<dbReference type="Pfam" id="PF13537">
    <property type="entry name" value="GATase_7"/>
    <property type="match status" value="1"/>
</dbReference>
<dbReference type="GO" id="GO:0004360">
    <property type="term" value="F:glutamine-fructose-6-phosphate transaminase (isomerizing) activity"/>
    <property type="evidence" value="ECO:0007669"/>
    <property type="project" value="UniProtKB-EC"/>
</dbReference>
<dbReference type="GO" id="GO:0006487">
    <property type="term" value="P:protein N-linked glycosylation"/>
    <property type="evidence" value="ECO:0007669"/>
    <property type="project" value="TreeGrafter"/>
</dbReference>
<evidence type="ECO:0000256" key="6">
    <source>
        <dbReference type="ARBA" id="ARBA00022962"/>
    </source>
</evidence>
<evidence type="ECO:0000256" key="4">
    <source>
        <dbReference type="ARBA" id="ARBA00022576"/>
    </source>
</evidence>
<evidence type="ECO:0000256" key="5">
    <source>
        <dbReference type="ARBA" id="ARBA00022679"/>
    </source>
</evidence>
<feature type="domain" description="Glutamine amidotransferase type-2" evidence="7">
    <location>
        <begin position="1"/>
        <end position="95"/>
    </location>
</feature>
<dbReference type="GO" id="GO:0006047">
    <property type="term" value="P:UDP-N-acetylglucosamine metabolic process"/>
    <property type="evidence" value="ECO:0007669"/>
    <property type="project" value="TreeGrafter"/>
</dbReference>
<dbReference type="PANTHER" id="PTHR10937:SF0">
    <property type="entry name" value="GLUTAMINE--FRUCTOSE-6-PHOSPHATE TRANSAMINASE (ISOMERIZING)"/>
    <property type="match status" value="1"/>
</dbReference>
<evidence type="ECO:0000259" key="7">
    <source>
        <dbReference type="PROSITE" id="PS51278"/>
    </source>
</evidence>
<dbReference type="EMBL" id="JAAGME010000168">
    <property type="protein sequence ID" value="NEB66130.1"/>
    <property type="molecule type" value="Genomic_DNA"/>
</dbReference>
<dbReference type="EC" id="2.6.1.16" evidence="2"/>
<keyword evidence="4 8" id="KW-0032">Aminotransferase</keyword>
<comment type="caution">
    <text evidence="8">The sequence shown here is derived from an EMBL/GenBank/DDBJ whole genome shotgun (WGS) entry which is preliminary data.</text>
</comment>
<feature type="non-terminal residue" evidence="8">
    <location>
        <position position="1"/>
    </location>
</feature>
<evidence type="ECO:0000256" key="2">
    <source>
        <dbReference type="ARBA" id="ARBA00012916"/>
    </source>
</evidence>
<dbReference type="AlphaFoldDB" id="A0A6N9UZX5"/>
<organism evidence="8 9">
    <name type="scientific">Streptomyces microflavus</name>
    <name type="common">Streptomyces lipmanii</name>
    <dbReference type="NCBI Taxonomy" id="1919"/>
    <lineage>
        <taxon>Bacteria</taxon>
        <taxon>Bacillati</taxon>
        <taxon>Actinomycetota</taxon>
        <taxon>Actinomycetes</taxon>
        <taxon>Kitasatosporales</taxon>
        <taxon>Streptomycetaceae</taxon>
        <taxon>Streptomyces</taxon>
    </lineage>
</organism>